<dbReference type="Proteomes" id="UP000242414">
    <property type="component" value="Unassembled WGS sequence"/>
</dbReference>
<evidence type="ECO:0008006" key="2">
    <source>
        <dbReference type="Google" id="ProtNLM"/>
    </source>
</evidence>
<dbReference type="AlphaFoldDB" id="A0A1X0QYC8"/>
<dbReference type="VEuPathDB" id="FungiDB:BCV72DRAFT_243357"/>
<dbReference type="CDD" id="cd09083">
    <property type="entry name" value="EEP-1"/>
    <property type="match status" value="1"/>
</dbReference>
<organism evidence="1">
    <name type="scientific">Rhizopus microsporus var. microsporus</name>
    <dbReference type="NCBI Taxonomy" id="86635"/>
    <lineage>
        <taxon>Eukaryota</taxon>
        <taxon>Fungi</taxon>
        <taxon>Fungi incertae sedis</taxon>
        <taxon>Mucoromycota</taxon>
        <taxon>Mucoromycotina</taxon>
        <taxon>Mucoromycetes</taxon>
        <taxon>Mucorales</taxon>
        <taxon>Mucorineae</taxon>
        <taxon>Rhizopodaceae</taxon>
        <taxon>Rhizopus</taxon>
    </lineage>
</organism>
<dbReference type="EMBL" id="KV921963">
    <property type="protein sequence ID" value="ORE04708.1"/>
    <property type="molecule type" value="Genomic_DNA"/>
</dbReference>
<reference evidence="1" key="1">
    <citation type="journal article" date="2016" name="Proc. Natl. Acad. Sci. U.S.A.">
        <title>Lipid metabolic changes in an early divergent fungus govern the establishment of a mutualistic symbiosis with endobacteria.</title>
        <authorList>
            <person name="Lastovetsky O.A."/>
            <person name="Gaspar M.L."/>
            <person name="Mondo S.J."/>
            <person name="LaButti K.M."/>
            <person name="Sandor L."/>
            <person name="Grigoriev I.V."/>
            <person name="Henry S.A."/>
            <person name="Pawlowska T.E."/>
        </authorList>
    </citation>
    <scope>NUCLEOTIDE SEQUENCE [LARGE SCALE GENOMIC DNA]</scope>
    <source>
        <strain evidence="1">ATCC 52814</strain>
    </source>
</reference>
<dbReference type="Gene3D" id="3.60.10.10">
    <property type="entry name" value="Endonuclease/exonuclease/phosphatase"/>
    <property type="match status" value="2"/>
</dbReference>
<dbReference type="InterPro" id="IPR050410">
    <property type="entry name" value="CCR4/nocturin_mRNA_transcr"/>
</dbReference>
<proteinExistence type="predicted"/>
<gene>
    <name evidence="1" type="ORF">BCV72DRAFT_243357</name>
</gene>
<dbReference type="PANTHER" id="PTHR12121">
    <property type="entry name" value="CARBON CATABOLITE REPRESSOR PROTEIN 4"/>
    <property type="match status" value="1"/>
</dbReference>
<dbReference type="OrthoDB" id="276515at2759"/>
<accession>A0A1X0QYC8</accession>
<dbReference type="SUPFAM" id="SSF56219">
    <property type="entry name" value="DNase I-like"/>
    <property type="match status" value="1"/>
</dbReference>
<dbReference type="PANTHER" id="PTHR12121:SF36">
    <property type="entry name" value="ENDONUCLEASE_EXONUCLEASE_PHOSPHATASE DOMAIN-CONTAINING PROTEIN"/>
    <property type="match status" value="1"/>
</dbReference>
<dbReference type="GO" id="GO:0000175">
    <property type="term" value="F:3'-5'-RNA exonuclease activity"/>
    <property type="evidence" value="ECO:0007669"/>
    <property type="project" value="TreeGrafter"/>
</dbReference>
<sequence length="376" mass="42561">MSTNNTQKKPISFITLNVRHDHHQNSTLTPFAAPPTKENPFDTKEFYGEQPWSIRKWKVMDTILLYSPDIETVYHQILDLEALLGEEYKWVGVGREDGDKEGEISAIFYKSDVLDIESWKTVWLSETPENVGSIGWDARHSRTATQILFKREDDGSKFTVFNTHMDHVGSISREESAKLLLKRAREASSEGPVFLLGDLNATEKDPAYLVLTNSKYKDTKGQNDTLANLEELNNVCASASVNKTGVPVRTAEGNITLPTHRVIRPGRILENLKKKENSEQTDMHFVDARYELVTRLTSKGAPGTLSGPFGYRDTLTSFGTGDSETERAPICIDYILVLDVPKFNIHVQHYAVLNNKFDDGLYFSDHRPVLSRISWH</sequence>
<protein>
    <recommendedName>
        <fullName evidence="2">Endonuclease/exonuclease/phosphatase domain-containing protein</fullName>
    </recommendedName>
</protein>
<dbReference type="InterPro" id="IPR036691">
    <property type="entry name" value="Endo/exonu/phosph_ase_sf"/>
</dbReference>
<name>A0A1X0QYC8_RHIZD</name>
<evidence type="ECO:0000313" key="1">
    <source>
        <dbReference type="EMBL" id="ORE04708.1"/>
    </source>
</evidence>